<dbReference type="PaxDb" id="3055-EDP06234"/>
<sequence length="159" mass="16557">MIAGILMLIGWVVALAGVARANDLCNKATNNQAKDQCSKGLRYDWWGVWYTFFMTIACLVMAVLGKAEAWVSTLQALLAACLSVTMIDTSTWIGLSDGSAGDYKDAANAALAGFIIASIGITLMIIFLGLGGAGVNVSVSVSSTSKTSPEKPAKSVETA</sequence>
<feature type="signal peptide" evidence="2">
    <location>
        <begin position="1"/>
        <end position="21"/>
    </location>
</feature>
<name>A0A2K3DWI8_CHLRE</name>
<dbReference type="KEGG" id="cre:CHLRE_03g162850v5"/>
<dbReference type="ExpressionAtlas" id="A0A2K3DWI8">
    <property type="expression patterns" value="baseline"/>
</dbReference>
<organism evidence="3 4">
    <name type="scientific">Chlamydomonas reinhardtii</name>
    <name type="common">Chlamydomonas smithii</name>
    <dbReference type="NCBI Taxonomy" id="3055"/>
    <lineage>
        <taxon>Eukaryota</taxon>
        <taxon>Viridiplantae</taxon>
        <taxon>Chlorophyta</taxon>
        <taxon>core chlorophytes</taxon>
        <taxon>Chlorophyceae</taxon>
        <taxon>CS clade</taxon>
        <taxon>Chlamydomonadales</taxon>
        <taxon>Chlamydomonadaceae</taxon>
        <taxon>Chlamydomonas</taxon>
    </lineage>
</organism>
<reference evidence="3 4" key="1">
    <citation type="journal article" date="2007" name="Science">
        <title>The Chlamydomonas genome reveals the evolution of key animal and plant functions.</title>
        <authorList>
            <person name="Merchant S.S."/>
            <person name="Prochnik S.E."/>
            <person name="Vallon O."/>
            <person name="Harris E.H."/>
            <person name="Karpowicz S.J."/>
            <person name="Witman G.B."/>
            <person name="Terry A."/>
            <person name="Salamov A."/>
            <person name="Fritz-Laylin L.K."/>
            <person name="Marechal-Drouard L."/>
            <person name="Marshall W.F."/>
            <person name="Qu L.H."/>
            <person name="Nelson D.R."/>
            <person name="Sanderfoot A.A."/>
            <person name="Spalding M.H."/>
            <person name="Kapitonov V.V."/>
            <person name="Ren Q."/>
            <person name="Ferris P."/>
            <person name="Lindquist E."/>
            <person name="Shapiro H."/>
            <person name="Lucas S.M."/>
            <person name="Grimwood J."/>
            <person name="Schmutz J."/>
            <person name="Cardol P."/>
            <person name="Cerutti H."/>
            <person name="Chanfreau G."/>
            <person name="Chen C.L."/>
            <person name="Cognat V."/>
            <person name="Croft M.T."/>
            <person name="Dent R."/>
            <person name="Dutcher S."/>
            <person name="Fernandez E."/>
            <person name="Fukuzawa H."/>
            <person name="Gonzalez-Ballester D."/>
            <person name="Gonzalez-Halphen D."/>
            <person name="Hallmann A."/>
            <person name="Hanikenne M."/>
            <person name="Hippler M."/>
            <person name="Inwood W."/>
            <person name="Jabbari K."/>
            <person name="Kalanon M."/>
            <person name="Kuras R."/>
            <person name="Lefebvre P.A."/>
            <person name="Lemaire S.D."/>
            <person name="Lobanov A.V."/>
            <person name="Lohr M."/>
            <person name="Manuell A."/>
            <person name="Meier I."/>
            <person name="Mets L."/>
            <person name="Mittag M."/>
            <person name="Mittelmeier T."/>
            <person name="Moroney J.V."/>
            <person name="Moseley J."/>
            <person name="Napoli C."/>
            <person name="Nedelcu A.M."/>
            <person name="Niyogi K."/>
            <person name="Novoselov S.V."/>
            <person name="Paulsen I.T."/>
            <person name="Pazour G."/>
            <person name="Purton S."/>
            <person name="Ral J.P."/>
            <person name="Riano-Pachon D.M."/>
            <person name="Riekhof W."/>
            <person name="Rymarquis L."/>
            <person name="Schroda M."/>
            <person name="Stern D."/>
            <person name="Umen J."/>
            <person name="Willows R."/>
            <person name="Wilson N."/>
            <person name="Zimmer S.L."/>
            <person name="Allmer J."/>
            <person name="Balk J."/>
            <person name="Bisova K."/>
            <person name="Chen C.J."/>
            <person name="Elias M."/>
            <person name="Gendler K."/>
            <person name="Hauser C."/>
            <person name="Lamb M.R."/>
            <person name="Ledford H."/>
            <person name="Long J.C."/>
            <person name="Minagawa J."/>
            <person name="Page M.D."/>
            <person name="Pan J."/>
            <person name="Pootakham W."/>
            <person name="Roje S."/>
            <person name="Rose A."/>
            <person name="Stahlberg E."/>
            <person name="Terauchi A.M."/>
            <person name="Yang P."/>
            <person name="Ball S."/>
            <person name="Bowler C."/>
            <person name="Dieckmann C.L."/>
            <person name="Gladyshev V.N."/>
            <person name="Green P."/>
            <person name="Jorgensen R."/>
            <person name="Mayfield S."/>
            <person name="Mueller-Roeber B."/>
            <person name="Rajamani S."/>
            <person name="Sayre R.T."/>
            <person name="Brokstein P."/>
            <person name="Dubchak I."/>
            <person name="Goodstein D."/>
            <person name="Hornick L."/>
            <person name="Huang Y.W."/>
            <person name="Jhaveri J."/>
            <person name="Luo Y."/>
            <person name="Martinez D."/>
            <person name="Ngau W.C."/>
            <person name="Otillar B."/>
            <person name="Poliakov A."/>
            <person name="Porter A."/>
            <person name="Szajkowski L."/>
            <person name="Werner G."/>
            <person name="Zhou K."/>
            <person name="Grigoriev I.V."/>
            <person name="Rokhsar D.S."/>
            <person name="Grossman A.R."/>
        </authorList>
    </citation>
    <scope>NUCLEOTIDE SEQUENCE [LARGE SCALE GENOMIC DNA]</scope>
    <source>
        <strain evidence="4">CC-503</strain>
    </source>
</reference>
<keyword evidence="2" id="KW-0732">Signal</keyword>
<feature type="transmembrane region" description="Helical" evidence="1">
    <location>
        <begin position="107"/>
        <end position="130"/>
    </location>
</feature>
<dbReference type="RefSeq" id="XP_001703552.2">
    <property type="nucleotide sequence ID" value="XM_001703500.2"/>
</dbReference>
<dbReference type="Gramene" id="PNW84894">
    <property type="protein sequence ID" value="PNW84894"/>
    <property type="gene ID" value="CHLRE_03g162850v5"/>
</dbReference>
<feature type="transmembrane region" description="Helical" evidence="1">
    <location>
        <begin position="45"/>
        <end position="64"/>
    </location>
</feature>
<evidence type="ECO:0000256" key="1">
    <source>
        <dbReference type="SAM" id="Phobius"/>
    </source>
</evidence>
<dbReference type="GeneID" id="5729079"/>
<evidence type="ECO:0000313" key="3">
    <source>
        <dbReference type="EMBL" id="PNW84894.1"/>
    </source>
</evidence>
<dbReference type="AlphaFoldDB" id="A0A2K3DWI8"/>
<accession>A0A2K3DWI8</accession>
<dbReference type="OrthoDB" id="532465at2759"/>
<dbReference type="EMBL" id="CM008964">
    <property type="protein sequence ID" value="PNW84894.1"/>
    <property type="molecule type" value="Genomic_DNA"/>
</dbReference>
<keyword evidence="1" id="KW-0472">Membrane</keyword>
<proteinExistence type="predicted"/>
<protein>
    <submittedName>
        <fullName evidence="3">Uncharacterized protein</fullName>
    </submittedName>
</protein>
<evidence type="ECO:0000313" key="4">
    <source>
        <dbReference type="Proteomes" id="UP000006906"/>
    </source>
</evidence>
<keyword evidence="1" id="KW-0812">Transmembrane</keyword>
<feature type="chain" id="PRO_5014421262" evidence="2">
    <location>
        <begin position="22"/>
        <end position="159"/>
    </location>
</feature>
<dbReference type="InParanoid" id="A0A2K3DWI8"/>
<evidence type="ECO:0000256" key="2">
    <source>
        <dbReference type="SAM" id="SignalP"/>
    </source>
</evidence>
<dbReference type="Proteomes" id="UP000006906">
    <property type="component" value="Chromosome 3"/>
</dbReference>
<feature type="transmembrane region" description="Helical" evidence="1">
    <location>
        <begin position="76"/>
        <end position="95"/>
    </location>
</feature>
<keyword evidence="4" id="KW-1185">Reference proteome</keyword>
<keyword evidence="1" id="KW-1133">Transmembrane helix</keyword>
<gene>
    <name evidence="3" type="ORF">CHLRE_03g162850v5</name>
</gene>